<evidence type="ECO:0000313" key="3">
    <source>
        <dbReference type="Proteomes" id="UP000218505"/>
    </source>
</evidence>
<sequence>MPAAPAGRFPGRGAGDRGAARSGDRRGGRPGGRAGRGNLLEELVIDVVCHYRDPVKAPLLRDAVLPALAAAVDAGAVGHVERHWLRGPHLVVRLDGPDGVVGRAAELVAGRVRAHLAERPSTADVTDEELLERSRQSGIAELVPPPYGPIQPDNTVLVEQTDLAPVLRLVGSVELVELRTGNLRLGVPAIADAVAVDRTGQGRARLALVAMAAHASRFPAGIANGYHSFLSHLEGFLGHSDPGGALRARFDRVWERNADAAVATVRAVLDGSAGAVWAEWSDAARALGDAAFDRGELPTGPTGLLGERALELGEPEAVRRWHREHRGEPGEYHRRLIEVDFDHPDYLRPVTVYRAGTNALYRLLAVCDVTPVERYLAASLLVRAVQRVTGVRWEEQVAGMAKVVR</sequence>
<feature type="region of interest" description="Disordered" evidence="1">
    <location>
        <begin position="1"/>
        <end position="35"/>
    </location>
</feature>
<evidence type="ECO:0000256" key="1">
    <source>
        <dbReference type="SAM" id="MobiDB-lite"/>
    </source>
</evidence>
<accession>A0A290Z817</accession>
<gene>
    <name evidence="2" type="ORF">CNX65_19280</name>
</gene>
<dbReference type="Proteomes" id="UP000218505">
    <property type="component" value="Chromosome"/>
</dbReference>
<dbReference type="EMBL" id="CP023445">
    <property type="protein sequence ID" value="ATE55167.1"/>
    <property type="molecule type" value="Genomic_DNA"/>
</dbReference>
<name>A0A290Z817_9PSEU</name>
<keyword evidence="3" id="KW-1185">Reference proteome</keyword>
<feature type="compositionally biased region" description="Basic and acidic residues" evidence="1">
    <location>
        <begin position="14"/>
        <end position="27"/>
    </location>
</feature>
<feature type="compositionally biased region" description="Low complexity" evidence="1">
    <location>
        <begin position="1"/>
        <end position="11"/>
    </location>
</feature>
<dbReference type="AlphaFoldDB" id="A0A290Z817"/>
<reference evidence="2" key="1">
    <citation type="submission" date="2017-09" db="EMBL/GenBank/DDBJ databases">
        <title>Complete Genome Sequence of ansamitocin-producing Bacterium Actinosynnema pretiosum X47.</title>
        <authorList>
            <person name="Cao G."/>
            <person name="Zong G."/>
            <person name="Zhong C."/>
            <person name="Fu J."/>
        </authorList>
    </citation>
    <scope>NUCLEOTIDE SEQUENCE [LARGE SCALE GENOMIC DNA]</scope>
    <source>
        <strain evidence="2">X47</strain>
    </source>
</reference>
<evidence type="ECO:0000313" key="2">
    <source>
        <dbReference type="EMBL" id="ATE55167.1"/>
    </source>
</evidence>
<dbReference type="KEGG" id="apre:CNX65_19280"/>
<protein>
    <submittedName>
        <fullName evidence="2">Uncharacterized protein</fullName>
    </submittedName>
</protein>
<organism evidence="2 3">
    <name type="scientific">Actinosynnema pretiosum</name>
    <dbReference type="NCBI Taxonomy" id="42197"/>
    <lineage>
        <taxon>Bacteria</taxon>
        <taxon>Bacillati</taxon>
        <taxon>Actinomycetota</taxon>
        <taxon>Actinomycetes</taxon>
        <taxon>Pseudonocardiales</taxon>
        <taxon>Pseudonocardiaceae</taxon>
        <taxon>Actinosynnema</taxon>
    </lineage>
</organism>
<proteinExistence type="predicted"/>